<protein>
    <submittedName>
        <fullName evidence="1">Uncharacterized protein</fullName>
    </submittedName>
</protein>
<sequence length="63" mass="7192">MVRLVGDALKEFIKAVYLVASRTGAEKPLSYLLCEAKALKIRLSLRMKFIIFYNLNIIKCVTN</sequence>
<keyword evidence="2" id="KW-1185">Reference proteome</keyword>
<name>A0ABR7UN63_9FLAO</name>
<accession>A0ABR7UN63</accession>
<comment type="caution">
    <text evidence="1">The sequence shown here is derived from an EMBL/GenBank/DDBJ whole genome shotgun (WGS) entry which is preliminary data.</text>
</comment>
<organism evidence="1 2">
    <name type="scientific">Flavobacterium pokkalii</name>
    <dbReference type="NCBI Taxonomy" id="1940408"/>
    <lineage>
        <taxon>Bacteria</taxon>
        <taxon>Pseudomonadati</taxon>
        <taxon>Bacteroidota</taxon>
        <taxon>Flavobacteriia</taxon>
        <taxon>Flavobacteriales</taxon>
        <taxon>Flavobacteriaceae</taxon>
        <taxon>Flavobacterium</taxon>
    </lineage>
</organism>
<reference evidence="1 2" key="1">
    <citation type="journal article" date="2020" name="Microbiol. Res.">
        <title>Flavobacterium pokkalii sp. nov., a novel plant growth promoting native rhizobacteria isolated from pokkali rice grown in coastal saline affected agricultural regions of southern India, Kerala.</title>
        <authorList>
            <person name="Menon R.R."/>
            <person name="Kumari S."/>
            <person name="Viver T."/>
            <person name="Rameshkumar N."/>
        </authorList>
    </citation>
    <scope>NUCLEOTIDE SEQUENCE [LARGE SCALE GENOMIC DNA]</scope>
    <source>
        <strain evidence="1 2">L1I52</strain>
    </source>
</reference>
<gene>
    <name evidence="1" type="ORF">B6A10_01495</name>
</gene>
<evidence type="ECO:0000313" key="1">
    <source>
        <dbReference type="EMBL" id="MBD0723847.1"/>
    </source>
</evidence>
<proteinExistence type="predicted"/>
<dbReference type="Proteomes" id="UP000661715">
    <property type="component" value="Unassembled WGS sequence"/>
</dbReference>
<dbReference type="EMBL" id="NASZ01000001">
    <property type="protein sequence ID" value="MBD0723847.1"/>
    <property type="molecule type" value="Genomic_DNA"/>
</dbReference>
<evidence type="ECO:0000313" key="2">
    <source>
        <dbReference type="Proteomes" id="UP000661715"/>
    </source>
</evidence>